<dbReference type="Gramene" id="ERM99299">
    <property type="protein sequence ID" value="ERM99299"/>
    <property type="gene ID" value="AMTR_s00092p00170280"/>
</dbReference>
<organism evidence="1 2">
    <name type="scientific">Amborella trichopoda</name>
    <dbReference type="NCBI Taxonomy" id="13333"/>
    <lineage>
        <taxon>Eukaryota</taxon>
        <taxon>Viridiplantae</taxon>
        <taxon>Streptophyta</taxon>
        <taxon>Embryophyta</taxon>
        <taxon>Tracheophyta</taxon>
        <taxon>Spermatophyta</taxon>
        <taxon>Magnoliopsida</taxon>
        <taxon>Amborellales</taxon>
        <taxon>Amborellaceae</taxon>
        <taxon>Amborella</taxon>
    </lineage>
</organism>
<dbReference type="Pfam" id="PF07103">
    <property type="entry name" value="DUF1365"/>
    <property type="match status" value="1"/>
</dbReference>
<dbReference type="PANTHER" id="PTHR33973">
    <property type="entry name" value="OS07G0153300 PROTEIN"/>
    <property type="match status" value="1"/>
</dbReference>
<protein>
    <recommendedName>
        <fullName evidence="3">DUF1365 domain-containing protein</fullName>
    </recommendedName>
</protein>
<dbReference type="HOGENOM" id="CLU_080847_0_0_1"/>
<dbReference type="EMBL" id="KI395040">
    <property type="protein sequence ID" value="ERM99299.1"/>
    <property type="molecule type" value="Genomic_DNA"/>
</dbReference>
<dbReference type="PANTHER" id="PTHR33973:SF4">
    <property type="entry name" value="OS07G0153300 PROTEIN"/>
    <property type="match status" value="1"/>
</dbReference>
<proteinExistence type="predicted"/>
<dbReference type="Proteomes" id="UP000017836">
    <property type="component" value="Unassembled WGS sequence"/>
</dbReference>
<evidence type="ECO:0000313" key="2">
    <source>
        <dbReference type="Proteomes" id="UP000017836"/>
    </source>
</evidence>
<keyword evidence="2" id="KW-1185">Reference proteome</keyword>
<dbReference type="AlphaFoldDB" id="W1NX96"/>
<sequence length="327" mass="37791">MEVVFLFFSFVSTLFTSSFLSIRLAFLSLLSFPIFPTTNNNKNPSEGHSVGESHLILYQGRVWHQRSHPLLHQFSYNVRYALINLDHVVDVSVDALLRKGNHMSSAQVREIAATSGPVFLLTIPASVGYEQNPLSVYYCYDQEGSDAHLKKCIAQVTNTPWGERVSFVFNPDSDSVAKPLHVSPFMDMLGTWNMQAHAPGENLFLKISVDHPSLGNYFTATLQAKRLSKSLETQIPELFFWLMPQKVAFWIYWQALKLWWKNVPFMQHPKYHNVKYREEALIRDWQLRCGKNIREEKIICRDSKGGDGLDENDSRWCVWNDAEWPWS</sequence>
<dbReference type="InterPro" id="IPR010775">
    <property type="entry name" value="DUF1365"/>
</dbReference>
<evidence type="ECO:0000313" key="1">
    <source>
        <dbReference type="EMBL" id="ERM99299.1"/>
    </source>
</evidence>
<gene>
    <name evidence="1" type="ORF">AMTR_s00092p00170280</name>
</gene>
<accession>W1NX96</accession>
<dbReference type="OrthoDB" id="3340520at2759"/>
<dbReference type="eggNOG" id="ENOG502QVK6">
    <property type="taxonomic scope" value="Eukaryota"/>
</dbReference>
<reference evidence="2" key="1">
    <citation type="journal article" date="2013" name="Science">
        <title>The Amborella genome and the evolution of flowering plants.</title>
        <authorList>
            <consortium name="Amborella Genome Project"/>
        </authorList>
    </citation>
    <scope>NUCLEOTIDE SEQUENCE [LARGE SCALE GENOMIC DNA]</scope>
</reference>
<dbReference type="OMA" id="PFNPMDM"/>
<evidence type="ECO:0008006" key="3">
    <source>
        <dbReference type="Google" id="ProtNLM"/>
    </source>
</evidence>
<dbReference type="KEGG" id="atr:18427330"/>
<name>W1NX96_AMBTC</name>